<accession>A0A8S4N1R9</accession>
<dbReference type="Proteomes" id="UP000749559">
    <property type="component" value="Unassembled WGS sequence"/>
</dbReference>
<organism evidence="2 3">
    <name type="scientific">Owenia fusiformis</name>
    <name type="common">Polychaete worm</name>
    <dbReference type="NCBI Taxonomy" id="6347"/>
    <lineage>
        <taxon>Eukaryota</taxon>
        <taxon>Metazoa</taxon>
        <taxon>Spiralia</taxon>
        <taxon>Lophotrochozoa</taxon>
        <taxon>Annelida</taxon>
        <taxon>Polychaeta</taxon>
        <taxon>Sedentaria</taxon>
        <taxon>Canalipalpata</taxon>
        <taxon>Sabellida</taxon>
        <taxon>Oweniida</taxon>
        <taxon>Oweniidae</taxon>
        <taxon>Owenia</taxon>
    </lineage>
</organism>
<keyword evidence="1" id="KW-0472">Membrane</keyword>
<dbReference type="EMBL" id="CAIIXF020000001">
    <property type="protein sequence ID" value="CAH1774422.1"/>
    <property type="molecule type" value="Genomic_DNA"/>
</dbReference>
<sequence>MEKALDKALDKNSKEFHFQKFGEKLTFYPYVSMKIFTNILLRKVTHGKGPGQGTRQKFPGNSFSKILRIDKNHQIKSPPIKSNGSQIKAIYSTCNIVAKIGILKVLFFFVLL</sequence>
<keyword evidence="1" id="KW-1133">Transmembrane helix</keyword>
<keyword evidence="1" id="KW-0812">Transmembrane</keyword>
<protein>
    <submittedName>
        <fullName evidence="2">Uncharacterized protein</fullName>
    </submittedName>
</protein>
<dbReference type="AlphaFoldDB" id="A0A8S4N1R9"/>
<proteinExistence type="predicted"/>
<comment type="caution">
    <text evidence="2">The sequence shown here is derived from an EMBL/GenBank/DDBJ whole genome shotgun (WGS) entry which is preliminary data.</text>
</comment>
<name>A0A8S4N1R9_OWEFU</name>
<feature type="non-terminal residue" evidence="2">
    <location>
        <position position="112"/>
    </location>
</feature>
<feature type="transmembrane region" description="Helical" evidence="1">
    <location>
        <begin position="89"/>
        <end position="111"/>
    </location>
</feature>
<evidence type="ECO:0000256" key="1">
    <source>
        <dbReference type="SAM" id="Phobius"/>
    </source>
</evidence>
<evidence type="ECO:0000313" key="3">
    <source>
        <dbReference type="Proteomes" id="UP000749559"/>
    </source>
</evidence>
<reference evidence="2" key="1">
    <citation type="submission" date="2022-03" db="EMBL/GenBank/DDBJ databases">
        <authorList>
            <person name="Martin C."/>
        </authorList>
    </citation>
    <scope>NUCLEOTIDE SEQUENCE</scope>
</reference>
<keyword evidence="3" id="KW-1185">Reference proteome</keyword>
<gene>
    <name evidence="2" type="ORF">OFUS_LOCUS1885</name>
</gene>
<evidence type="ECO:0000313" key="2">
    <source>
        <dbReference type="EMBL" id="CAH1774422.1"/>
    </source>
</evidence>